<accession>A0A2H3B6K6</accession>
<dbReference type="Proteomes" id="UP000218334">
    <property type="component" value="Unassembled WGS sequence"/>
</dbReference>
<evidence type="ECO:0000313" key="1">
    <source>
        <dbReference type="EMBL" id="PBK59473.1"/>
    </source>
</evidence>
<organism evidence="1 2">
    <name type="scientific">Armillaria solidipes</name>
    <dbReference type="NCBI Taxonomy" id="1076256"/>
    <lineage>
        <taxon>Eukaryota</taxon>
        <taxon>Fungi</taxon>
        <taxon>Dikarya</taxon>
        <taxon>Basidiomycota</taxon>
        <taxon>Agaricomycotina</taxon>
        <taxon>Agaricomycetes</taxon>
        <taxon>Agaricomycetidae</taxon>
        <taxon>Agaricales</taxon>
        <taxon>Marasmiineae</taxon>
        <taxon>Physalacriaceae</taxon>
        <taxon>Armillaria</taxon>
    </lineage>
</organism>
<dbReference type="EMBL" id="KZ293504">
    <property type="protein sequence ID" value="PBK59473.1"/>
    <property type="molecule type" value="Genomic_DNA"/>
</dbReference>
<keyword evidence="2" id="KW-1185">Reference proteome</keyword>
<sequence>MSASGLNPRFQSIHGDGFLAIMRHAWEDQNETQITTLVDALNILLDDLVSFCSNLMSLITQTSLAAVFRRSATSTILTPIRDTAVEFHGAISAMRKEVYLFLQQGLRILRSKYSHTNVANVA</sequence>
<reference evidence="2" key="1">
    <citation type="journal article" date="2017" name="Nat. Ecol. Evol.">
        <title>Genome expansion and lineage-specific genetic innovations in the forest pathogenic fungi Armillaria.</title>
        <authorList>
            <person name="Sipos G."/>
            <person name="Prasanna A.N."/>
            <person name="Walter M.C."/>
            <person name="O'Connor E."/>
            <person name="Balint B."/>
            <person name="Krizsan K."/>
            <person name="Kiss B."/>
            <person name="Hess J."/>
            <person name="Varga T."/>
            <person name="Slot J."/>
            <person name="Riley R."/>
            <person name="Boka B."/>
            <person name="Rigling D."/>
            <person name="Barry K."/>
            <person name="Lee J."/>
            <person name="Mihaltcheva S."/>
            <person name="LaButti K."/>
            <person name="Lipzen A."/>
            <person name="Waldron R."/>
            <person name="Moloney N.M."/>
            <person name="Sperisen C."/>
            <person name="Kredics L."/>
            <person name="Vagvoelgyi C."/>
            <person name="Patrignani A."/>
            <person name="Fitzpatrick D."/>
            <person name="Nagy I."/>
            <person name="Doyle S."/>
            <person name="Anderson J.B."/>
            <person name="Grigoriev I.V."/>
            <person name="Gueldener U."/>
            <person name="Muensterkoetter M."/>
            <person name="Nagy L.G."/>
        </authorList>
    </citation>
    <scope>NUCLEOTIDE SEQUENCE [LARGE SCALE GENOMIC DNA]</scope>
    <source>
        <strain evidence="2">28-4</strain>
    </source>
</reference>
<protein>
    <submittedName>
        <fullName evidence="1">Uncharacterized protein</fullName>
    </submittedName>
</protein>
<name>A0A2H3B6K6_9AGAR</name>
<evidence type="ECO:0000313" key="2">
    <source>
        <dbReference type="Proteomes" id="UP000218334"/>
    </source>
</evidence>
<proteinExistence type="predicted"/>
<dbReference type="AlphaFoldDB" id="A0A2H3B6K6"/>
<gene>
    <name evidence="1" type="ORF">ARMSODRAFT_1027420</name>
</gene>